<dbReference type="GO" id="GO:0046076">
    <property type="term" value="P:dTTP catabolic process"/>
    <property type="evidence" value="ECO:0007669"/>
    <property type="project" value="TreeGrafter"/>
</dbReference>
<dbReference type="PANTHER" id="PTHR30522">
    <property type="entry name" value="NUCLEOSIDE TRIPHOSPHATE PYROPHOSPHOHYDROLASE"/>
    <property type="match status" value="1"/>
</dbReference>
<evidence type="ECO:0000313" key="2">
    <source>
        <dbReference type="EMBL" id="QIK52042.1"/>
    </source>
</evidence>
<organism evidence="2 3">
    <name type="scientific">Jeotgalibaca porci</name>
    <dbReference type="NCBI Taxonomy" id="1868793"/>
    <lineage>
        <taxon>Bacteria</taxon>
        <taxon>Bacillati</taxon>
        <taxon>Bacillota</taxon>
        <taxon>Bacilli</taxon>
        <taxon>Lactobacillales</taxon>
        <taxon>Carnobacteriaceae</taxon>
        <taxon>Jeotgalibaca</taxon>
    </lineage>
</organism>
<dbReference type="GeneID" id="94553298"/>
<dbReference type="GO" id="GO:0046061">
    <property type="term" value="P:dATP catabolic process"/>
    <property type="evidence" value="ECO:0007669"/>
    <property type="project" value="TreeGrafter"/>
</dbReference>
<dbReference type="InterPro" id="IPR011551">
    <property type="entry name" value="NTP_PyrPHydrolase_MazG"/>
</dbReference>
<feature type="domain" description="NTP pyrophosphohydrolase MazG-like" evidence="1">
    <location>
        <begin position="127"/>
        <end position="200"/>
    </location>
</feature>
<dbReference type="RefSeq" id="WP_166063104.1">
    <property type="nucleotide sequence ID" value="NZ_CP049889.1"/>
</dbReference>
<accession>A0A6G7WIH0</accession>
<reference evidence="2 3" key="1">
    <citation type="journal article" date="2017" name="Int. J. Syst. Evol. Microbiol.">
        <title>Jeotgalibaca porci sp. nov. and Jeotgalibaca arthritidis sp. nov., isolated from pigs, and emended description of the genus Jeotgalibaca.</title>
        <authorList>
            <person name="Zamora L."/>
            <person name="Perez-Sancho M."/>
            <person name="Dominguez L."/>
            <person name="Fernandez-Garayzabal J.F."/>
            <person name="Vela A.I."/>
        </authorList>
    </citation>
    <scope>NUCLEOTIDE SEQUENCE [LARGE SCALE GENOMIC DNA]</scope>
    <source>
        <strain evidence="2 3">CCUG 69148</strain>
    </source>
</reference>
<dbReference type="GO" id="GO:0046047">
    <property type="term" value="P:TTP catabolic process"/>
    <property type="evidence" value="ECO:0007669"/>
    <property type="project" value="TreeGrafter"/>
</dbReference>
<dbReference type="PANTHER" id="PTHR30522:SF0">
    <property type="entry name" value="NUCLEOSIDE TRIPHOSPHATE PYROPHOSPHOHYDROLASE"/>
    <property type="match status" value="1"/>
</dbReference>
<dbReference type="InterPro" id="IPR004518">
    <property type="entry name" value="MazG-like_dom"/>
</dbReference>
<dbReference type="AlphaFoldDB" id="A0A6G7WIH0"/>
<gene>
    <name evidence="2" type="ORF">G7058_08385</name>
</gene>
<dbReference type="SUPFAM" id="SSF101386">
    <property type="entry name" value="all-alpha NTP pyrophosphatases"/>
    <property type="match status" value="1"/>
</dbReference>
<sequence length="230" mass="26386">MDELIRIFGIEPTEGLQIISGINLDSNRLDLGSHLLVTKIADTFIASDVKLALMEKYPDEHPVVVMIGDTQQIAHLPLYEIDQYPITDAKLILYVPPLPLDERTKSFATTQYYMDAIQAGDIWVQEQTHESLLPYLKEESEEVFEAIANNDEDNLIEELGDILLQVIYHAGHAEQEGTFSLEDILEALNRKLRRRHPHVFDGYPVETIEDIDAMWQAIKKKEKENNDETR</sequence>
<dbReference type="KEGG" id="jpo:G7058_08385"/>
<dbReference type="GO" id="GO:0046081">
    <property type="term" value="P:dUTP catabolic process"/>
    <property type="evidence" value="ECO:0007669"/>
    <property type="project" value="TreeGrafter"/>
</dbReference>
<keyword evidence="3" id="KW-1185">Reference proteome</keyword>
<dbReference type="EMBL" id="CP049889">
    <property type="protein sequence ID" value="QIK52042.1"/>
    <property type="molecule type" value="Genomic_DNA"/>
</dbReference>
<dbReference type="InterPro" id="IPR048015">
    <property type="entry name" value="NTP-PPase_MazG-like_N"/>
</dbReference>
<dbReference type="GO" id="GO:0047429">
    <property type="term" value="F:nucleoside triphosphate diphosphatase activity"/>
    <property type="evidence" value="ECO:0007669"/>
    <property type="project" value="TreeGrafter"/>
</dbReference>
<evidence type="ECO:0000259" key="1">
    <source>
        <dbReference type="Pfam" id="PF03819"/>
    </source>
</evidence>
<dbReference type="CDD" id="cd11528">
    <property type="entry name" value="NTP-PPase_MazG_Nterm"/>
    <property type="match status" value="1"/>
</dbReference>
<evidence type="ECO:0000313" key="3">
    <source>
        <dbReference type="Proteomes" id="UP000501830"/>
    </source>
</evidence>
<name>A0A6G7WIH0_9LACT</name>
<dbReference type="Proteomes" id="UP000501830">
    <property type="component" value="Chromosome"/>
</dbReference>
<dbReference type="GO" id="GO:0046052">
    <property type="term" value="P:UTP catabolic process"/>
    <property type="evidence" value="ECO:0007669"/>
    <property type="project" value="TreeGrafter"/>
</dbReference>
<dbReference type="Gene3D" id="1.10.287.1080">
    <property type="entry name" value="MazG-like"/>
    <property type="match status" value="1"/>
</dbReference>
<protein>
    <recommendedName>
        <fullName evidence="1">NTP pyrophosphohydrolase MazG-like domain-containing protein</fullName>
    </recommendedName>
</protein>
<dbReference type="Pfam" id="PF03819">
    <property type="entry name" value="MazG"/>
    <property type="match status" value="1"/>
</dbReference>
<proteinExistence type="predicted"/>
<dbReference type="GO" id="GO:0006203">
    <property type="term" value="P:dGTP catabolic process"/>
    <property type="evidence" value="ECO:0007669"/>
    <property type="project" value="TreeGrafter"/>
</dbReference>